<dbReference type="InterPro" id="IPR018328">
    <property type="entry name" value="Rad4_beta-hairpin_dom3"/>
</dbReference>
<dbReference type="Gene3D" id="3.30.60.290">
    <property type="entry name" value="Rad4, beta-hairpin domain BHD2"/>
    <property type="match status" value="1"/>
</dbReference>
<evidence type="ECO:0000259" key="8">
    <source>
        <dbReference type="SMART" id="SM01030"/>
    </source>
</evidence>
<evidence type="ECO:0000256" key="3">
    <source>
        <dbReference type="ARBA" id="ARBA00022763"/>
    </source>
</evidence>
<feature type="domain" description="Rad4 beta-hairpin" evidence="9">
    <location>
        <begin position="454"/>
        <end position="495"/>
    </location>
</feature>
<comment type="similarity">
    <text evidence="2">Belongs to the XPC family.</text>
</comment>
<keyword evidence="6" id="KW-0175">Coiled coil</keyword>
<dbReference type="InterPro" id="IPR018327">
    <property type="entry name" value="BHD_2"/>
</dbReference>
<dbReference type="Gene3D" id="2.20.20.110">
    <property type="entry name" value="Rad4, beta-hairpin domain BHD1"/>
    <property type="match status" value="1"/>
</dbReference>
<sequence length="693" mass="79636">EPSPTYEVTEKGKAQTAKIDGTSLDLEVDSDDFDDLEDVDMDLLDEANQNGDRGNETLTFSINNGDKERSEARKKRTFVPILKQERIMRKLIHKLVLFSMICHGAIRNRWCGDRRLLDMLKKTVSAEIASLFHQDNADVLSVVKAKRFVDGLRKLLTVFSRKFKVTSPGIQRRDWSSTGNTTEEKDRIMSFERFMKCVKTFHGSRDVGAQAFVAVLRSMGVNARLVFSVQVPDYRSIRPVKDGSNQKGEKENPIRETNKPKSEFDPVENPNYPVFWIEVWNKYSRKWITVDPIVFKVVEVMPMRRKCKFDAPAAEESHQTWYVIAYDERNVIKDVTRRYTQFYNAKTVKKRIGFASDEDAHWYSRVLRSIGKQKGSISQAEAMELKEFHDRHVCEGTPNNMADFKNHPVYALEPQLRQDEIIYPNDETSKCGTFRSSNKSSIMPVYKRSCVHKLKTPKAWHMSGRVLKVGAQPLKTKKAHILLYAEFQTELYIPPPIIDGKITKNAYGNVEIFRPTMVPENGVLLKITRDVSMKMLENAARWVLNIDYAKAIVSFEFGKALKNKRAPTAKEGGILIDAQYKEAMLAVLDGLREQEEQEKREAVELNALRSWNFFMKKLQIVSRLDRSHGKVTHSGEDADIPLEKEEIHKEDEEEEDEEGYFKKSEASEEGGFLLEDTKNEDLAINVSTEGMMD</sequence>
<feature type="domain" description="Rad4 beta-hairpin" evidence="8">
    <location>
        <begin position="393"/>
        <end position="452"/>
    </location>
</feature>
<dbReference type="SMART" id="SM01031">
    <property type="entry name" value="BHD_2"/>
    <property type="match status" value="1"/>
</dbReference>
<evidence type="ECO:0000256" key="5">
    <source>
        <dbReference type="ARBA" id="ARBA00023242"/>
    </source>
</evidence>
<dbReference type="GO" id="GO:0071942">
    <property type="term" value="C:XPC complex"/>
    <property type="evidence" value="ECO:0007669"/>
    <property type="project" value="TreeGrafter"/>
</dbReference>
<dbReference type="Pfam" id="PF10403">
    <property type="entry name" value="BHD_1"/>
    <property type="match status" value="1"/>
</dbReference>
<accession>A0A1A0HCD5</accession>
<dbReference type="InterPro" id="IPR018325">
    <property type="entry name" value="Rad4/PNGase_transGLS-fold"/>
</dbReference>
<dbReference type="Gene3D" id="3.90.260.10">
    <property type="entry name" value="Transglutaminase-like"/>
    <property type="match status" value="1"/>
</dbReference>
<keyword evidence="3" id="KW-0227">DNA damage</keyword>
<dbReference type="RefSeq" id="XP_018712078.1">
    <property type="nucleotide sequence ID" value="XM_018855297.1"/>
</dbReference>
<dbReference type="GeneID" id="30028273"/>
<dbReference type="Pfam" id="PF10405">
    <property type="entry name" value="BHD_3"/>
    <property type="match status" value="1"/>
</dbReference>
<comment type="caution">
    <text evidence="11">The sequence shown here is derived from an EMBL/GenBank/DDBJ whole genome shotgun (WGS) entry which is preliminary data.</text>
</comment>
<dbReference type="SMART" id="SM01030">
    <property type="entry name" value="BHD_1"/>
    <property type="match status" value="1"/>
</dbReference>
<dbReference type="SUPFAM" id="SSF54001">
    <property type="entry name" value="Cysteine proteinases"/>
    <property type="match status" value="1"/>
</dbReference>
<evidence type="ECO:0000259" key="9">
    <source>
        <dbReference type="SMART" id="SM01031"/>
    </source>
</evidence>
<dbReference type="Gene3D" id="3.30.70.2460">
    <property type="entry name" value="Rad4, beta-hairpin domain BHD3"/>
    <property type="match status" value="1"/>
</dbReference>
<comment type="subcellular location">
    <subcellularLocation>
        <location evidence="1">Nucleus</location>
    </subcellularLocation>
</comment>
<organism evidence="11 12">
    <name type="scientific">Metschnikowia bicuspidata var. bicuspidata NRRL YB-4993</name>
    <dbReference type="NCBI Taxonomy" id="869754"/>
    <lineage>
        <taxon>Eukaryota</taxon>
        <taxon>Fungi</taxon>
        <taxon>Dikarya</taxon>
        <taxon>Ascomycota</taxon>
        <taxon>Saccharomycotina</taxon>
        <taxon>Pichiomycetes</taxon>
        <taxon>Metschnikowiaceae</taxon>
        <taxon>Metschnikowia</taxon>
    </lineage>
</organism>
<reference evidence="11 12" key="1">
    <citation type="submission" date="2016-05" db="EMBL/GenBank/DDBJ databases">
        <title>Comparative genomics of biotechnologically important yeasts.</title>
        <authorList>
            <consortium name="DOE Joint Genome Institute"/>
            <person name="Riley R."/>
            <person name="Haridas S."/>
            <person name="Wolfe K.H."/>
            <person name="Lopes M.R."/>
            <person name="Hittinger C.T."/>
            <person name="Goker M."/>
            <person name="Salamov A."/>
            <person name="Wisecaver J."/>
            <person name="Long T.M."/>
            <person name="Aerts A.L."/>
            <person name="Barry K."/>
            <person name="Choi C."/>
            <person name="Clum A."/>
            <person name="Coughlan A.Y."/>
            <person name="Deshpande S."/>
            <person name="Douglass A.P."/>
            <person name="Hanson S.J."/>
            <person name="Klenk H.-P."/>
            <person name="LaButti K."/>
            <person name="Lapidus A."/>
            <person name="Lindquist E."/>
            <person name="Lipzen A."/>
            <person name="Meier-kolthoff J.P."/>
            <person name="Ohm R.A."/>
            <person name="Otillar R.P."/>
            <person name="Pangilinan J."/>
            <person name="Peng Y."/>
            <person name="Rokas A."/>
            <person name="Rosa C.A."/>
            <person name="Scheuner C."/>
            <person name="Sibirny A.A."/>
            <person name="Slot J.C."/>
            <person name="Stielow J.B."/>
            <person name="Sun H."/>
            <person name="Kurtzman C.P."/>
            <person name="Blackwell M."/>
            <person name="Grigoriev I.V."/>
            <person name="Jeffries T.W."/>
        </authorList>
    </citation>
    <scope>NUCLEOTIDE SEQUENCE [LARGE SCALE GENOMIC DNA]</scope>
    <source>
        <strain evidence="11 12">NRRL YB-4993</strain>
    </source>
</reference>
<feature type="coiled-coil region" evidence="6">
    <location>
        <begin position="581"/>
        <end position="608"/>
    </location>
</feature>
<evidence type="ECO:0000256" key="7">
    <source>
        <dbReference type="SAM" id="MobiDB-lite"/>
    </source>
</evidence>
<evidence type="ECO:0000256" key="6">
    <source>
        <dbReference type="SAM" id="Coils"/>
    </source>
</evidence>
<evidence type="ECO:0000313" key="11">
    <source>
        <dbReference type="EMBL" id="OBA21568.1"/>
    </source>
</evidence>
<dbReference type="OrthoDB" id="300780at2759"/>
<feature type="region of interest" description="Disordered" evidence="7">
    <location>
        <begin position="630"/>
        <end position="693"/>
    </location>
</feature>
<dbReference type="PANTHER" id="PTHR12135">
    <property type="entry name" value="DNA REPAIR PROTEIN XP-C / RAD4"/>
    <property type="match status" value="1"/>
</dbReference>
<dbReference type="InterPro" id="IPR038765">
    <property type="entry name" value="Papain-like_cys_pep_sf"/>
</dbReference>
<dbReference type="GO" id="GO:0005737">
    <property type="term" value="C:cytoplasm"/>
    <property type="evidence" value="ECO:0007669"/>
    <property type="project" value="TreeGrafter"/>
</dbReference>
<evidence type="ECO:0000256" key="4">
    <source>
        <dbReference type="ARBA" id="ARBA00023204"/>
    </source>
</evidence>
<protein>
    <submittedName>
        <fullName evidence="11">Putative DNA repair protein Rad4</fullName>
    </submittedName>
</protein>
<feature type="compositionally biased region" description="Basic and acidic residues" evidence="7">
    <location>
        <begin position="630"/>
        <end position="650"/>
    </location>
</feature>
<keyword evidence="5" id="KW-0539">Nucleus</keyword>
<dbReference type="GO" id="GO:0006289">
    <property type="term" value="P:nucleotide-excision repair"/>
    <property type="evidence" value="ECO:0007669"/>
    <property type="project" value="InterPro"/>
</dbReference>
<keyword evidence="4" id="KW-0234">DNA repair</keyword>
<dbReference type="GO" id="GO:0003697">
    <property type="term" value="F:single-stranded DNA binding"/>
    <property type="evidence" value="ECO:0007669"/>
    <property type="project" value="TreeGrafter"/>
</dbReference>
<evidence type="ECO:0000313" key="12">
    <source>
        <dbReference type="Proteomes" id="UP000092555"/>
    </source>
</evidence>
<name>A0A1A0HCD5_9ASCO</name>
<feature type="non-terminal residue" evidence="11">
    <location>
        <position position="693"/>
    </location>
</feature>
<dbReference type="InterPro" id="IPR042488">
    <property type="entry name" value="Rad4_BHD3_sf"/>
</dbReference>
<feature type="non-terminal residue" evidence="11">
    <location>
        <position position="1"/>
    </location>
</feature>
<evidence type="ECO:0000256" key="1">
    <source>
        <dbReference type="ARBA" id="ARBA00004123"/>
    </source>
</evidence>
<feature type="region of interest" description="Disordered" evidence="7">
    <location>
        <begin position="238"/>
        <end position="265"/>
    </location>
</feature>
<dbReference type="InterPro" id="IPR036985">
    <property type="entry name" value="Transglutaminase-like_sf"/>
</dbReference>
<dbReference type="GO" id="GO:0000111">
    <property type="term" value="C:nucleotide-excision repair factor 2 complex"/>
    <property type="evidence" value="ECO:0007669"/>
    <property type="project" value="TreeGrafter"/>
</dbReference>
<feature type="compositionally biased region" description="Basic and acidic residues" evidence="7">
    <location>
        <begin position="247"/>
        <end position="264"/>
    </location>
</feature>
<dbReference type="STRING" id="869754.A0A1A0HCD5"/>
<keyword evidence="12" id="KW-1185">Reference proteome</keyword>
<evidence type="ECO:0000256" key="2">
    <source>
        <dbReference type="ARBA" id="ARBA00009525"/>
    </source>
</evidence>
<feature type="domain" description="Rad4 beta-hairpin" evidence="10">
    <location>
        <begin position="502"/>
        <end position="588"/>
    </location>
</feature>
<dbReference type="SMART" id="SM01032">
    <property type="entry name" value="BHD_3"/>
    <property type="match status" value="1"/>
</dbReference>
<dbReference type="PANTHER" id="PTHR12135:SF0">
    <property type="entry name" value="DNA REPAIR PROTEIN COMPLEMENTING XP-C CELLS"/>
    <property type="match status" value="1"/>
</dbReference>
<dbReference type="Proteomes" id="UP000092555">
    <property type="component" value="Unassembled WGS sequence"/>
</dbReference>
<dbReference type="GO" id="GO:0006298">
    <property type="term" value="P:mismatch repair"/>
    <property type="evidence" value="ECO:0007669"/>
    <property type="project" value="TreeGrafter"/>
</dbReference>
<evidence type="ECO:0000259" key="10">
    <source>
        <dbReference type="SMART" id="SM01032"/>
    </source>
</evidence>
<dbReference type="InterPro" id="IPR004583">
    <property type="entry name" value="DNA_repair_Rad4"/>
</dbReference>
<proteinExistence type="inferred from homology"/>
<dbReference type="GO" id="GO:0003684">
    <property type="term" value="F:damaged DNA binding"/>
    <property type="evidence" value="ECO:0007669"/>
    <property type="project" value="InterPro"/>
</dbReference>
<dbReference type="AlphaFoldDB" id="A0A1A0HCD5"/>
<gene>
    <name evidence="11" type="ORF">METBIDRAFT_25547</name>
</gene>
<dbReference type="Pfam" id="PF03835">
    <property type="entry name" value="Rad4"/>
    <property type="match status" value="1"/>
</dbReference>
<dbReference type="EMBL" id="LXTC01000003">
    <property type="protein sequence ID" value="OBA21568.1"/>
    <property type="molecule type" value="Genomic_DNA"/>
</dbReference>
<dbReference type="InterPro" id="IPR018326">
    <property type="entry name" value="Rad4_beta-hairpin_dom1"/>
</dbReference>